<dbReference type="Proteomes" id="UP001500393">
    <property type="component" value="Unassembled WGS sequence"/>
</dbReference>
<accession>A0ABN2CCI0</accession>
<proteinExistence type="predicted"/>
<organism evidence="2 3">
    <name type="scientific">Kribbella sancticallisti</name>
    <dbReference type="NCBI Taxonomy" id="460087"/>
    <lineage>
        <taxon>Bacteria</taxon>
        <taxon>Bacillati</taxon>
        <taxon>Actinomycetota</taxon>
        <taxon>Actinomycetes</taxon>
        <taxon>Propionibacteriales</taxon>
        <taxon>Kribbellaceae</taxon>
        <taxon>Kribbella</taxon>
    </lineage>
</organism>
<sequence>MTARRPPRWCPASKSVSKSGPVSVPSKTKPQVICALTWGFVLSRLSESNRRPSHYESVALSPNYATTPDPEQ</sequence>
<feature type="compositionally biased region" description="Low complexity" evidence="1">
    <location>
        <begin position="13"/>
        <end position="27"/>
    </location>
</feature>
<feature type="region of interest" description="Disordered" evidence="1">
    <location>
        <begin position="49"/>
        <end position="72"/>
    </location>
</feature>
<feature type="region of interest" description="Disordered" evidence="1">
    <location>
        <begin position="1"/>
        <end position="27"/>
    </location>
</feature>
<evidence type="ECO:0000313" key="3">
    <source>
        <dbReference type="Proteomes" id="UP001500393"/>
    </source>
</evidence>
<keyword evidence="3" id="KW-1185">Reference proteome</keyword>
<evidence type="ECO:0000313" key="2">
    <source>
        <dbReference type="EMBL" id="GAA1555330.1"/>
    </source>
</evidence>
<protein>
    <submittedName>
        <fullName evidence="2">Uncharacterized protein</fullName>
    </submittedName>
</protein>
<gene>
    <name evidence="2" type="ORF">GCM10009789_05970</name>
</gene>
<name>A0ABN2CCI0_9ACTN</name>
<dbReference type="EMBL" id="BAAAOS010000006">
    <property type="protein sequence ID" value="GAA1555330.1"/>
    <property type="molecule type" value="Genomic_DNA"/>
</dbReference>
<comment type="caution">
    <text evidence="2">The sequence shown here is derived from an EMBL/GenBank/DDBJ whole genome shotgun (WGS) entry which is preliminary data.</text>
</comment>
<reference evidence="2 3" key="1">
    <citation type="journal article" date="2019" name="Int. J. Syst. Evol. Microbiol.">
        <title>The Global Catalogue of Microorganisms (GCM) 10K type strain sequencing project: providing services to taxonomists for standard genome sequencing and annotation.</title>
        <authorList>
            <consortium name="The Broad Institute Genomics Platform"/>
            <consortium name="The Broad Institute Genome Sequencing Center for Infectious Disease"/>
            <person name="Wu L."/>
            <person name="Ma J."/>
        </authorList>
    </citation>
    <scope>NUCLEOTIDE SEQUENCE [LARGE SCALE GENOMIC DNA]</scope>
    <source>
        <strain evidence="2 3">JCM 14969</strain>
    </source>
</reference>
<evidence type="ECO:0000256" key="1">
    <source>
        <dbReference type="SAM" id="MobiDB-lite"/>
    </source>
</evidence>